<gene>
    <name evidence="2" type="ORF">NEA10_06765</name>
</gene>
<dbReference type="RefSeq" id="WP_252664572.1">
    <property type="nucleotide sequence ID" value="NZ_CP098611.1"/>
</dbReference>
<dbReference type="Proteomes" id="UP001056708">
    <property type="component" value="Chromosome"/>
</dbReference>
<evidence type="ECO:0000313" key="2">
    <source>
        <dbReference type="EMBL" id="USR92415.1"/>
    </source>
</evidence>
<name>A0ABY5AT61_9CYAN</name>
<evidence type="ECO:0000313" key="3">
    <source>
        <dbReference type="Proteomes" id="UP001056708"/>
    </source>
</evidence>
<protein>
    <submittedName>
        <fullName evidence="2">Uncharacterized protein</fullName>
    </submittedName>
</protein>
<accession>A0ABY5AT61</accession>
<reference evidence="2" key="1">
    <citation type="submission" date="2022-06" db="EMBL/GenBank/DDBJ databases">
        <title>Genome sequence of Phormidium yuhuli AB48 isolated from an industrial photobioreactor environment.</title>
        <authorList>
            <person name="Qiu Y."/>
            <person name="Noonan A.J.C."/>
            <person name="Dofher K."/>
            <person name="Koch M."/>
            <person name="Kieft B."/>
            <person name="Lin X."/>
            <person name="Ziels R.M."/>
            <person name="Hallam S.J."/>
        </authorList>
    </citation>
    <scope>NUCLEOTIDE SEQUENCE</scope>
    <source>
        <strain evidence="2">AB48</strain>
    </source>
</reference>
<feature type="region of interest" description="Disordered" evidence="1">
    <location>
        <begin position="40"/>
        <end position="64"/>
    </location>
</feature>
<feature type="compositionally biased region" description="Polar residues" evidence="1">
    <location>
        <begin position="48"/>
        <end position="62"/>
    </location>
</feature>
<proteinExistence type="predicted"/>
<dbReference type="EMBL" id="CP098611">
    <property type="protein sequence ID" value="USR92415.1"/>
    <property type="molecule type" value="Genomic_DNA"/>
</dbReference>
<keyword evidence="3" id="KW-1185">Reference proteome</keyword>
<organism evidence="2 3">
    <name type="scientific">Phormidium yuhuli AB48</name>
    <dbReference type="NCBI Taxonomy" id="2940671"/>
    <lineage>
        <taxon>Bacteria</taxon>
        <taxon>Bacillati</taxon>
        <taxon>Cyanobacteriota</taxon>
        <taxon>Cyanophyceae</taxon>
        <taxon>Oscillatoriophycideae</taxon>
        <taxon>Oscillatoriales</taxon>
        <taxon>Oscillatoriaceae</taxon>
        <taxon>Phormidium</taxon>
        <taxon>Phormidium yuhuli</taxon>
    </lineage>
</organism>
<evidence type="ECO:0000256" key="1">
    <source>
        <dbReference type="SAM" id="MobiDB-lite"/>
    </source>
</evidence>
<sequence>MKFNWTVFLTITLLLMMMGAGVFSAMWGFSLGREALKGVTQPEFRPGSNLSNRSENDSNTNHPRFLREEDILEEVEAQIQSHQPEVTPHSA</sequence>